<feature type="domain" description="Pirin N-terminal" evidence="4">
    <location>
        <begin position="36"/>
        <end position="146"/>
    </location>
</feature>
<dbReference type="STRING" id="930990.A0A067M2K1"/>
<dbReference type="EMBL" id="KL198084">
    <property type="protein sequence ID" value="KDQ08925.1"/>
    <property type="molecule type" value="Genomic_DNA"/>
</dbReference>
<dbReference type="InterPro" id="IPR014710">
    <property type="entry name" value="RmlC-like_jellyroll"/>
</dbReference>
<dbReference type="SUPFAM" id="SSF51182">
    <property type="entry name" value="RmlC-like cupins"/>
    <property type="match status" value="1"/>
</dbReference>
<evidence type="ECO:0000256" key="1">
    <source>
        <dbReference type="ARBA" id="ARBA00008416"/>
    </source>
</evidence>
<organism evidence="5 6">
    <name type="scientific">Botryobasidium botryosum (strain FD-172 SS1)</name>
    <dbReference type="NCBI Taxonomy" id="930990"/>
    <lineage>
        <taxon>Eukaryota</taxon>
        <taxon>Fungi</taxon>
        <taxon>Dikarya</taxon>
        <taxon>Basidiomycota</taxon>
        <taxon>Agaricomycotina</taxon>
        <taxon>Agaricomycetes</taxon>
        <taxon>Cantharellales</taxon>
        <taxon>Botryobasidiaceae</taxon>
        <taxon>Botryobasidium</taxon>
    </lineage>
</organism>
<dbReference type="OrthoDB" id="10261807at2759"/>
<dbReference type="InterPro" id="IPR011051">
    <property type="entry name" value="RmlC_Cupin_sf"/>
</dbReference>
<name>A0A067M2K1_BOTB1</name>
<feature type="compositionally biased region" description="Low complexity" evidence="3">
    <location>
        <begin position="7"/>
        <end position="22"/>
    </location>
</feature>
<proteinExistence type="inferred from homology"/>
<evidence type="ECO:0000313" key="6">
    <source>
        <dbReference type="Proteomes" id="UP000027195"/>
    </source>
</evidence>
<evidence type="ECO:0000256" key="3">
    <source>
        <dbReference type="SAM" id="MobiDB-lite"/>
    </source>
</evidence>
<dbReference type="InterPro" id="IPR003829">
    <property type="entry name" value="Pirin_N_dom"/>
</dbReference>
<keyword evidence="6" id="KW-1185">Reference proteome</keyword>
<dbReference type="HOGENOM" id="CLU_064194_3_1_1"/>
<reference evidence="6" key="1">
    <citation type="journal article" date="2014" name="Proc. Natl. Acad. Sci. U.S.A.">
        <title>Extensive sampling of basidiomycete genomes demonstrates inadequacy of the white-rot/brown-rot paradigm for wood decay fungi.</title>
        <authorList>
            <person name="Riley R."/>
            <person name="Salamov A.A."/>
            <person name="Brown D.W."/>
            <person name="Nagy L.G."/>
            <person name="Floudas D."/>
            <person name="Held B.W."/>
            <person name="Levasseur A."/>
            <person name="Lombard V."/>
            <person name="Morin E."/>
            <person name="Otillar R."/>
            <person name="Lindquist E.A."/>
            <person name="Sun H."/>
            <person name="LaButti K.M."/>
            <person name="Schmutz J."/>
            <person name="Jabbour D."/>
            <person name="Luo H."/>
            <person name="Baker S.E."/>
            <person name="Pisabarro A.G."/>
            <person name="Walton J.D."/>
            <person name="Blanchette R.A."/>
            <person name="Henrissat B."/>
            <person name="Martin F."/>
            <person name="Cullen D."/>
            <person name="Hibbett D.S."/>
            <person name="Grigoriev I.V."/>
        </authorList>
    </citation>
    <scope>NUCLEOTIDE SEQUENCE [LARGE SCALE GENOMIC DNA]</scope>
    <source>
        <strain evidence="6">FD-172 SS1</strain>
    </source>
</reference>
<comment type="similarity">
    <text evidence="1 2">Belongs to the pirin family.</text>
</comment>
<dbReference type="Pfam" id="PF02678">
    <property type="entry name" value="Pirin"/>
    <property type="match status" value="1"/>
</dbReference>
<dbReference type="InParanoid" id="A0A067M2K1"/>
<dbReference type="Proteomes" id="UP000027195">
    <property type="component" value="Unassembled WGS sequence"/>
</dbReference>
<accession>A0A067M2K1</accession>
<feature type="region of interest" description="Disordered" evidence="3">
    <location>
        <begin position="213"/>
        <end position="251"/>
    </location>
</feature>
<evidence type="ECO:0000256" key="2">
    <source>
        <dbReference type="RuleBase" id="RU003457"/>
    </source>
</evidence>
<dbReference type="PANTHER" id="PTHR43212">
    <property type="entry name" value="QUERCETIN 2,3-DIOXYGENASE"/>
    <property type="match status" value="1"/>
</dbReference>
<evidence type="ECO:0000259" key="4">
    <source>
        <dbReference type="Pfam" id="PF02678"/>
    </source>
</evidence>
<dbReference type="Gene3D" id="2.60.120.10">
    <property type="entry name" value="Jelly Rolls"/>
    <property type="match status" value="2"/>
</dbReference>
<dbReference type="AlphaFoldDB" id="A0A067M2K1"/>
<evidence type="ECO:0000313" key="5">
    <source>
        <dbReference type="EMBL" id="KDQ08925.1"/>
    </source>
</evidence>
<sequence>MPAPTISSALSPASSSSSLSSKSNASDIKIIPRLSQNRGHADHGWLKTFHSFSFADYYDPQFRNFGFLKVLNEDRVAPSEGFGQHAHREREIFSYIVSGELEHKDSLGNFEVLRRGDVQLTSAGTGIFHSEYNPSTLKPVHFLSIWAMPSVRGVAPAYYTRHFTDDEKRDKLVRVVAPATAQGVSTKPQDTGPAPVQSGVTLHASLLSSSHKVTHTLHPSALPSPASTPQSSRSSQSPPTTPSTPAVTAMPVISTVATTPPADSTRKSYVHVIQASGYNTGPALGGKIRLNDEVTIAEGDGAFVYGESGAQLEIENVGVATVEILVFDIE</sequence>
<feature type="compositionally biased region" description="Low complexity" evidence="3">
    <location>
        <begin position="223"/>
        <end position="246"/>
    </location>
</feature>
<dbReference type="CDD" id="cd02910">
    <property type="entry name" value="cupin_Yhhw_N"/>
    <property type="match status" value="1"/>
</dbReference>
<dbReference type="PANTHER" id="PTHR43212:SF3">
    <property type="entry name" value="QUERCETIN 2,3-DIOXYGENASE"/>
    <property type="match status" value="1"/>
</dbReference>
<protein>
    <recommendedName>
        <fullName evidence="4">Pirin N-terminal domain-containing protein</fullName>
    </recommendedName>
</protein>
<dbReference type="InterPro" id="IPR012093">
    <property type="entry name" value="Pirin"/>
</dbReference>
<feature type="region of interest" description="Disordered" evidence="3">
    <location>
        <begin position="1"/>
        <end position="22"/>
    </location>
</feature>
<gene>
    <name evidence="5" type="ORF">BOTBODRAFT_37455</name>
</gene>